<dbReference type="Gene3D" id="3.40.50.1980">
    <property type="entry name" value="Nitrogenase molybdenum iron protein domain"/>
    <property type="match status" value="2"/>
</dbReference>
<dbReference type="InterPro" id="IPR012131">
    <property type="entry name" value="Hstdl_DH"/>
</dbReference>
<evidence type="ECO:0000256" key="3">
    <source>
        <dbReference type="ARBA" id="ARBA00010178"/>
    </source>
</evidence>
<dbReference type="AlphaFoldDB" id="A0A0M4HI56"/>
<evidence type="ECO:0000256" key="11">
    <source>
        <dbReference type="PIRNR" id="PIRNR000099"/>
    </source>
</evidence>
<dbReference type="UniPathway" id="UPA00031">
    <property type="reaction ID" value="UER00014"/>
</dbReference>
<dbReference type="PANTHER" id="PTHR21256:SF2">
    <property type="entry name" value="HISTIDINE BIOSYNTHESIS TRIFUNCTIONAL PROTEIN"/>
    <property type="match status" value="1"/>
</dbReference>
<evidence type="ECO:0000256" key="8">
    <source>
        <dbReference type="ARBA" id="ARBA00023002"/>
    </source>
</evidence>
<keyword evidence="10 11" id="KW-0520">NAD</keyword>
<dbReference type="HAMAP" id="MF_01024">
    <property type="entry name" value="HisD"/>
    <property type="match status" value="1"/>
</dbReference>
<feature type="active site" description="Proton acceptor" evidence="10 12">
    <location>
        <position position="327"/>
    </location>
</feature>
<sequence>MNYFNTIFNWNELNSNAQKKILSRPIHLENKIIKKKVKEIIKNVQLLGDQSVRDYTNIFDKHLLNTFQLSQQHISSALKKINSILKQAISVAKKNIKLFHEAQIIPEIDIETQSGIRCQQIFLPLNSIGIYIPNGIAPLLSTVLMLGIPAKIAGCKKVILCSPPPISNEIIYSAHICGINQIFQIGGAQAIAAMAFGTDSVPKVDKIFGPGNSYVTEAKLQVSSMLNGPEIDMLAGPSELLIIADQTSNPDFIAADLLSQAEHGVSSQVILLTSCITLAKNVVLSINKQLKNFSRSSEIYISLKNSAIILTKNLLESISICNTYAPEHLIIHTKNPRSLLRNISNASSIFLGPWSPESAGDYASGTNHVLPTYGKSISKSALGLSDFQKRILVQELTSQGFLNLSNTLTTLSKVERLEAHDNAVKIRVNFLKDKYER</sequence>
<protein>
    <recommendedName>
        <fullName evidence="5 10">Histidinol dehydrogenase</fullName>
        <shortName evidence="10 11">HDH</shortName>
        <ecNumber evidence="5 10">1.1.1.23</ecNumber>
    </recommendedName>
</protein>
<dbReference type="PANTHER" id="PTHR21256">
    <property type="entry name" value="HISTIDINOL DEHYDROGENASE HDH"/>
    <property type="match status" value="1"/>
</dbReference>
<dbReference type="InterPro" id="IPR001692">
    <property type="entry name" value="Histidinol_DH_CS"/>
</dbReference>
<proteinExistence type="inferred from homology"/>
<feature type="binding site" evidence="10 13">
    <location>
        <position position="131"/>
    </location>
    <ligand>
        <name>NAD(+)</name>
        <dbReference type="ChEBI" id="CHEBI:57540"/>
    </ligand>
</feature>
<comment type="cofactor">
    <cofactor evidence="10 15">
        <name>Zn(2+)</name>
        <dbReference type="ChEBI" id="CHEBI:29105"/>
    </cofactor>
    <text evidence="10 15">Binds 1 zinc ion per subunit.</text>
</comment>
<comment type="subunit">
    <text evidence="4 10">Homodimer.</text>
</comment>
<dbReference type="CDD" id="cd06572">
    <property type="entry name" value="Histidinol_dh"/>
    <property type="match status" value="1"/>
</dbReference>
<feature type="binding site" evidence="10 15">
    <location>
        <position position="263"/>
    </location>
    <ligand>
        <name>Zn(2+)</name>
        <dbReference type="ChEBI" id="CHEBI:29105"/>
    </ligand>
</feature>
<dbReference type="FunFam" id="3.40.50.1980:FF:000001">
    <property type="entry name" value="Histidinol dehydrogenase"/>
    <property type="match status" value="1"/>
</dbReference>
<evidence type="ECO:0000256" key="7">
    <source>
        <dbReference type="ARBA" id="ARBA00022833"/>
    </source>
</evidence>
<evidence type="ECO:0000256" key="13">
    <source>
        <dbReference type="PIRSR" id="PIRSR000099-2"/>
    </source>
</evidence>
<comment type="function">
    <text evidence="1 10 11">Catalyzes the sequential NAD-dependent oxidations of L-histidinol to L-histidinaldehyde and then to L-histidine.</text>
</comment>
<evidence type="ECO:0000256" key="4">
    <source>
        <dbReference type="ARBA" id="ARBA00011738"/>
    </source>
</evidence>
<dbReference type="PROSITE" id="PS00611">
    <property type="entry name" value="HISOL_DEHYDROGENASE"/>
    <property type="match status" value="1"/>
</dbReference>
<dbReference type="GO" id="GO:0005829">
    <property type="term" value="C:cytosol"/>
    <property type="evidence" value="ECO:0007669"/>
    <property type="project" value="TreeGrafter"/>
</dbReference>
<dbReference type="InterPro" id="IPR022695">
    <property type="entry name" value="Histidinol_DH_monofunct"/>
</dbReference>
<dbReference type="GO" id="GO:0004399">
    <property type="term" value="F:histidinol dehydrogenase activity"/>
    <property type="evidence" value="ECO:0007669"/>
    <property type="project" value="UniProtKB-UniRule"/>
</dbReference>
<evidence type="ECO:0000256" key="10">
    <source>
        <dbReference type="HAMAP-Rule" id="MF_01024"/>
    </source>
</evidence>
<evidence type="ECO:0000313" key="18">
    <source>
        <dbReference type="Proteomes" id="UP000066321"/>
    </source>
</evidence>
<evidence type="ECO:0000256" key="2">
    <source>
        <dbReference type="ARBA" id="ARBA00004940"/>
    </source>
</evidence>
<dbReference type="PIRSF" id="PIRSF000099">
    <property type="entry name" value="Histidinol_dh"/>
    <property type="match status" value="1"/>
</dbReference>
<evidence type="ECO:0000256" key="1">
    <source>
        <dbReference type="ARBA" id="ARBA00003850"/>
    </source>
</evidence>
<dbReference type="EC" id="1.1.1.23" evidence="5 10"/>
<name>A0A0M4HI56_9GAMM</name>
<evidence type="ECO:0000256" key="16">
    <source>
        <dbReference type="RuleBase" id="RU004175"/>
    </source>
</evidence>
<evidence type="ECO:0000256" key="9">
    <source>
        <dbReference type="ARBA" id="ARBA00049489"/>
    </source>
</evidence>
<feature type="binding site" evidence="10 13">
    <location>
        <position position="212"/>
    </location>
    <ligand>
        <name>NAD(+)</name>
        <dbReference type="ChEBI" id="CHEBI:57540"/>
    </ligand>
</feature>
<organism evidence="17 18">
    <name type="scientific">Buchnera aphidicola</name>
    <name type="common">Aphis glycines</name>
    <dbReference type="NCBI Taxonomy" id="1265350"/>
    <lineage>
        <taxon>Bacteria</taxon>
        <taxon>Pseudomonadati</taxon>
        <taxon>Pseudomonadota</taxon>
        <taxon>Gammaproteobacteria</taxon>
        <taxon>Enterobacterales</taxon>
        <taxon>Erwiniaceae</taxon>
        <taxon>Buchnera</taxon>
    </lineage>
</organism>
<feature type="binding site" evidence="10 15">
    <location>
        <position position="361"/>
    </location>
    <ligand>
        <name>Zn(2+)</name>
        <dbReference type="ChEBI" id="CHEBI:29105"/>
    </ligand>
</feature>
<dbReference type="GO" id="GO:0051287">
    <property type="term" value="F:NAD binding"/>
    <property type="evidence" value="ECO:0007669"/>
    <property type="project" value="InterPro"/>
</dbReference>
<feature type="binding site" evidence="10 14">
    <location>
        <position position="238"/>
    </location>
    <ligand>
        <name>substrate</name>
    </ligand>
</feature>
<feature type="binding site" evidence="10 14">
    <location>
        <position position="420"/>
    </location>
    <ligand>
        <name>substrate</name>
    </ligand>
</feature>
<dbReference type="Proteomes" id="UP000066321">
    <property type="component" value="Chromosome"/>
</dbReference>
<keyword evidence="6 10" id="KW-0479">Metal-binding</keyword>
<keyword evidence="7 10" id="KW-0862">Zinc</keyword>
<dbReference type="SUPFAM" id="SSF53720">
    <property type="entry name" value="ALDH-like"/>
    <property type="match status" value="1"/>
</dbReference>
<feature type="active site" description="Proton acceptor" evidence="10 12">
    <location>
        <position position="328"/>
    </location>
</feature>
<feature type="binding site" evidence="10 15">
    <location>
        <position position="420"/>
    </location>
    <ligand>
        <name>Zn(2+)</name>
        <dbReference type="ChEBI" id="CHEBI:29105"/>
    </ligand>
</feature>
<comment type="catalytic activity">
    <reaction evidence="9 10 11">
        <text>L-histidinol + 2 NAD(+) + H2O = L-histidine + 2 NADH + 3 H(+)</text>
        <dbReference type="Rhea" id="RHEA:20641"/>
        <dbReference type="ChEBI" id="CHEBI:15377"/>
        <dbReference type="ChEBI" id="CHEBI:15378"/>
        <dbReference type="ChEBI" id="CHEBI:57540"/>
        <dbReference type="ChEBI" id="CHEBI:57595"/>
        <dbReference type="ChEBI" id="CHEBI:57699"/>
        <dbReference type="ChEBI" id="CHEBI:57945"/>
        <dbReference type="EC" id="1.1.1.23"/>
    </reaction>
</comment>
<dbReference type="Pfam" id="PF00815">
    <property type="entry name" value="Histidinol_dh"/>
    <property type="match status" value="1"/>
</dbReference>
<gene>
    <name evidence="10 17" type="primary">hisD</name>
    <name evidence="17" type="ORF">IX46_00515</name>
</gene>
<comment type="similarity">
    <text evidence="3 10 11 16">Belongs to the histidinol dehydrogenase family.</text>
</comment>
<feature type="binding site" evidence="10 14">
    <location>
        <position position="260"/>
    </location>
    <ligand>
        <name>substrate</name>
    </ligand>
</feature>
<dbReference type="EMBL" id="CP009253">
    <property type="protein sequence ID" value="ALD15064.1"/>
    <property type="molecule type" value="Genomic_DNA"/>
</dbReference>
<feature type="binding site" evidence="10 14">
    <location>
        <position position="328"/>
    </location>
    <ligand>
        <name>substrate</name>
    </ligand>
</feature>
<dbReference type="PATRIC" id="fig|1265350.3.peg.93"/>
<dbReference type="GO" id="GO:0000105">
    <property type="term" value="P:L-histidine biosynthetic process"/>
    <property type="evidence" value="ECO:0007669"/>
    <property type="project" value="UniProtKB-UniRule"/>
</dbReference>
<dbReference type="STRING" id="1265350.IX46_00515"/>
<keyword evidence="10 11" id="KW-0368">Histidine biosynthesis</keyword>
<evidence type="ECO:0000256" key="15">
    <source>
        <dbReference type="PIRSR" id="PIRSR000099-4"/>
    </source>
</evidence>
<feature type="binding site" evidence="10 13">
    <location>
        <position position="189"/>
    </location>
    <ligand>
        <name>NAD(+)</name>
        <dbReference type="ChEBI" id="CHEBI:57540"/>
    </ligand>
</feature>
<dbReference type="OrthoDB" id="9805269at2"/>
<feature type="binding site" evidence="10 14">
    <location>
        <position position="263"/>
    </location>
    <ligand>
        <name>substrate</name>
    </ligand>
</feature>
<evidence type="ECO:0000256" key="5">
    <source>
        <dbReference type="ARBA" id="ARBA00012965"/>
    </source>
</evidence>
<dbReference type="InterPro" id="IPR016161">
    <property type="entry name" value="Ald_DH/histidinol_DH"/>
</dbReference>
<dbReference type="PRINTS" id="PR00083">
    <property type="entry name" value="HOLDHDRGNASE"/>
</dbReference>
<feature type="binding site" evidence="10 14">
    <location>
        <position position="361"/>
    </location>
    <ligand>
        <name>substrate</name>
    </ligand>
</feature>
<dbReference type="NCBIfam" id="TIGR00069">
    <property type="entry name" value="hisD"/>
    <property type="match status" value="1"/>
</dbReference>
<keyword evidence="10 11" id="KW-0028">Amino-acid biosynthesis</keyword>
<keyword evidence="8 10" id="KW-0560">Oxidoreductase</keyword>
<evidence type="ECO:0000256" key="12">
    <source>
        <dbReference type="PIRSR" id="PIRSR000099-1"/>
    </source>
</evidence>
<dbReference type="RefSeq" id="WP_053940080.1">
    <property type="nucleotide sequence ID" value="NZ_CP009253.1"/>
</dbReference>
<dbReference type="GO" id="GO:0008270">
    <property type="term" value="F:zinc ion binding"/>
    <property type="evidence" value="ECO:0007669"/>
    <property type="project" value="UniProtKB-UniRule"/>
</dbReference>
<feature type="binding site" evidence="10 15">
    <location>
        <position position="260"/>
    </location>
    <ligand>
        <name>Zn(2+)</name>
        <dbReference type="ChEBI" id="CHEBI:29105"/>
    </ligand>
</feature>
<dbReference type="KEGG" id="baph:IX46_00515"/>
<dbReference type="Gene3D" id="1.20.5.1300">
    <property type="match status" value="1"/>
</dbReference>
<evidence type="ECO:0000313" key="17">
    <source>
        <dbReference type="EMBL" id="ALD15064.1"/>
    </source>
</evidence>
<evidence type="ECO:0000256" key="14">
    <source>
        <dbReference type="PIRSR" id="PIRSR000099-3"/>
    </source>
</evidence>
<comment type="pathway">
    <text evidence="2 10 11">Amino-acid biosynthesis; L-histidine biosynthesis; L-histidine from 5-phospho-alpha-D-ribose 1-diphosphate: step 9/9.</text>
</comment>
<reference evidence="17 18" key="1">
    <citation type="journal article" date="2015" name="J Genomics">
        <title>Whole Genome Sequence of the Soybean Aphid Endosymbiont Buchnera aphidicola and Genetic Differentiation among Biotype-Specific Strains.</title>
        <authorList>
            <person name="Cassone B.J."/>
            <person name="Wenger J.A."/>
            <person name="Michel A.P."/>
        </authorList>
    </citation>
    <scope>NUCLEOTIDE SEQUENCE [LARGE SCALE GENOMIC DNA]</scope>
    <source>
        <strain evidence="17 18">BAg</strain>
    </source>
</reference>
<evidence type="ECO:0000256" key="6">
    <source>
        <dbReference type="ARBA" id="ARBA00022723"/>
    </source>
</evidence>
<accession>A0A0M4HI56</accession>
<feature type="binding site" evidence="10 14">
    <location>
        <position position="415"/>
    </location>
    <ligand>
        <name>substrate</name>
    </ligand>
</feature>